<evidence type="ECO:0000313" key="2">
    <source>
        <dbReference type="EMBL" id="KAJ3111480.1"/>
    </source>
</evidence>
<name>A0AAD5XA29_9FUNG</name>
<evidence type="ECO:0000313" key="3">
    <source>
        <dbReference type="Proteomes" id="UP001211907"/>
    </source>
</evidence>
<comment type="caution">
    <text evidence="2">The sequence shown here is derived from an EMBL/GenBank/DDBJ whole genome shotgun (WGS) entry which is preliminary data.</text>
</comment>
<dbReference type="GO" id="GO:0005758">
    <property type="term" value="C:mitochondrial intermembrane space"/>
    <property type="evidence" value="ECO:0007669"/>
    <property type="project" value="InterPro"/>
</dbReference>
<reference evidence="2" key="1">
    <citation type="submission" date="2020-05" db="EMBL/GenBank/DDBJ databases">
        <title>Phylogenomic resolution of chytrid fungi.</title>
        <authorList>
            <person name="Stajich J.E."/>
            <person name="Amses K."/>
            <person name="Simmons R."/>
            <person name="Seto K."/>
            <person name="Myers J."/>
            <person name="Bonds A."/>
            <person name="Quandt C.A."/>
            <person name="Barry K."/>
            <person name="Liu P."/>
            <person name="Grigoriev I."/>
            <person name="Longcore J.E."/>
            <person name="James T.Y."/>
        </authorList>
    </citation>
    <scope>NUCLEOTIDE SEQUENCE</scope>
    <source>
        <strain evidence="2">JEL0513</strain>
    </source>
</reference>
<feature type="domain" description="PRELI/MSF1" evidence="1">
    <location>
        <begin position="1"/>
        <end position="182"/>
    </location>
</feature>
<accession>A0AAD5XA29</accession>
<dbReference type="EMBL" id="JADGJH010001626">
    <property type="protein sequence ID" value="KAJ3111480.1"/>
    <property type="molecule type" value="Genomic_DNA"/>
</dbReference>
<gene>
    <name evidence="2" type="ORF">HK100_002665</name>
</gene>
<dbReference type="Pfam" id="PF04707">
    <property type="entry name" value="PRELI"/>
    <property type="match status" value="1"/>
</dbReference>
<protein>
    <recommendedName>
        <fullName evidence="1">PRELI/MSF1 domain-containing protein</fullName>
    </recommendedName>
</protein>
<keyword evidence="3" id="KW-1185">Reference proteome</keyword>
<dbReference type="PANTHER" id="PTHR11158">
    <property type="entry name" value="MSF1/PX19 RELATED"/>
    <property type="match status" value="1"/>
</dbReference>
<dbReference type="PROSITE" id="PS50904">
    <property type="entry name" value="PRELI_MSF1"/>
    <property type="match status" value="1"/>
</dbReference>
<proteinExistence type="predicted"/>
<dbReference type="AlphaFoldDB" id="A0AAD5XA29"/>
<dbReference type="Proteomes" id="UP001211907">
    <property type="component" value="Unassembled WGS sequence"/>
</dbReference>
<sequence length="184" mass="20180">MANHVLTSDVISRHVDPITGVLHTTRLMTKEGRVPKWAKAMFKIKEALILEISQLDPVNKTFKITTRNLSHAKIMLIEETQTITPFASSSFSATNFNNTTNTQNAVNNNPDVDIVSIPTSSLGAVATMGTAIHISARIISNTGWASIRSKIEAFGASKIKENTLKSSKGLMHVIEELKRKKLVV</sequence>
<dbReference type="InterPro" id="IPR006797">
    <property type="entry name" value="PRELI/MSF1_dom"/>
</dbReference>
<organism evidence="2 3">
    <name type="scientific">Physocladia obscura</name>
    <dbReference type="NCBI Taxonomy" id="109957"/>
    <lineage>
        <taxon>Eukaryota</taxon>
        <taxon>Fungi</taxon>
        <taxon>Fungi incertae sedis</taxon>
        <taxon>Chytridiomycota</taxon>
        <taxon>Chytridiomycota incertae sedis</taxon>
        <taxon>Chytridiomycetes</taxon>
        <taxon>Chytridiales</taxon>
        <taxon>Chytriomycetaceae</taxon>
        <taxon>Physocladia</taxon>
    </lineage>
</organism>
<evidence type="ECO:0000259" key="1">
    <source>
        <dbReference type="PROSITE" id="PS50904"/>
    </source>
</evidence>
<dbReference type="InterPro" id="IPR037365">
    <property type="entry name" value="Slowmo/Ups"/>
</dbReference>